<protein>
    <submittedName>
        <fullName evidence="6">Uncharacterized protein</fullName>
    </submittedName>
</protein>
<name>A0AAQ3KEZ5_9LILI</name>
<feature type="region of interest" description="Disordered" evidence="4">
    <location>
        <begin position="202"/>
        <end position="277"/>
    </location>
</feature>
<dbReference type="PANTHER" id="PTHR34224">
    <property type="entry name" value="INTERACTOR OF CONSTITUTIVE ACTIVE ROPS 2, CHLOROPLASTIC-RELATED"/>
    <property type="match status" value="1"/>
</dbReference>
<feature type="transmembrane region" description="Helical" evidence="5">
    <location>
        <begin position="524"/>
        <end position="541"/>
    </location>
</feature>
<evidence type="ECO:0000256" key="2">
    <source>
        <dbReference type="ARBA" id="ARBA00023054"/>
    </source>
</evidence>
<evidence type="ECO:0000256" key="1">
    <source>
        <dbReference type="ARBA" id="ARBA00009778"/>
    </source>
</evidence>
<accession>A0AAQ3KEZ5</accession>
<evidence type="ECO:0000256" key="4">
    <source>
        <dbReference type="SAM" id="MobiDB-lite"/>
    </source>
</evidence>
<proteinExistence type="inferred from homology"/>
<keyword evidence="5" id="KW-1133">Transmembrane helix</keyword>
<reference evidence="6 7" key="1">
    <citation type="submission" date="2023-10" db="EMBL/GenBank/DDBJ databases">
        <title>Chromosome-scale genome assembly provides insights into flower coloration mechanisms of Canna indica.</title>
        <authorList>
            <person name="Li C."/>
        </authorList>
    </citation>
    <scope>NUCLEOTIDE SEQUENCE [LARGE SCALE GENOMIC DNA]</scope>
    <source>
        <tissue evidence="6">Flower</tissue>
    </source>
</reference>
<dbReference type="Proteomes" id="UP001327560">
    <property type="component" value="Chromosome 5"/>
</dbReference>
<feature type="coiled-coil region" evidence="3">
    <location>
        <begin position="85"/>
        <end position="119"/>
    </location>
</feature>
<keyword evidence="2 3" id="KW-0175">Coiled coil</keyword>
<dbReference type="EMBL" id="CP136894">
    <property type="protein sequence ID" value="WOL07452.1"/>
    <property type="molecule type" value="Genomic_DNA"/>
</dbReference>
<evidence type="ECO:0000313" key="7">
    <source>
        <dbReference type="Proteomes" id="UP001327560"/>
    </source>
</evidence>
<comment type="similarity">
    <text evidence="1">Belongs to the ICR family.</text>
</comment>
<organism evidence="6 7">
    <name type="scientific">Canna indica</name>
    <name type="common">Indian-shot</name>
    <dbReference type="NCBI Taxonomy" id="4628"/>
    <lineage>
        <taxon>Eukaryota</taxon>
        <taxon>Viridiplantae</taxon>
        <taxon>Streptophyta</taxon>
        <taxon>Embryophyta</taxon>
        <taxon>Tracheophyta</taxon>
        <taxon>Spermatophyta</taxon>
        <taxon>Magnoliopsida</taxon>
        <taxon>Liliopsida</taxon>
        <taxon>Zingiberales</taxon>
        <taxon>Cannaceae</taxon>
        <taxon>Canna</taxon>
    </lineage>
</organism>
<gene>
    <name evidence="6" type="ORF">Cni_G16193</name>
</gene>
<keyword evidence="5" id="KW-0472">Membrane</keyword>
<keyword evidence="5" id="KW-0812">Transmembrane</keyword>
<feature type="compositionally biased region" description="Gly residues" evidence="4">
    <location>
        <begin position="205"/>
        <end position="217"/>
    </location>
</feature>
<keyword evidence="7" id="KW-1185">Reference proteome</keyword>
<evidence type="ECO:0000256" key="3">
    <source>
        <dbReference type="SAM" id="Coils"/>
    </source>
</evidence>
<feature type="coiled-coil region" evidence="3">
    <location>
        <begin position="21"/>
        <end position="48"/>
    </location>
</feature>
<dbReference type="InterPro" id="IPR029688">
    <property type="entry name" value="ICR"/>
</dbReference>
<evidence type="ECO:0000256" key="5">
    <source>
        <dbReference type="SAM" id="Phobius"/>
    </source>
</evidence>
<evidence type="ECO:0000313" key="6">
    <source>
        <dbReference type="EMBL" id="WOL07452.1"/>
    </source>
</evidence>
<dbReference type="AlphaFoldDB" id="A0AAQ3KEZ5"/>
<feature type="compositionally biased region" description="Acidic residues" evidence="4">
    <location>
        <begin position="234"/>
        <end position="251"/>
    </location>
</feature>
<sequence>MQIQPAYELMEQVKNDYGVKEAELELKLNHAKVELIELKVNLLENEAEHRMTSGNKEMKTNNQEVQKAQMQSELELNLIKSINDIEDLKTSLMNKEIELQNVLEENRTLKSEREKREHESCKGYEAIVAELNLAKATEQNALVRLRHVAEEADKNSKRAIRVAEQLSAAQAINSEMEYEMKRLRIQCDQWRKATELATGAIDEGGVAGLGPGGGGNADGDDVVEEQGNAVAEASDSDNADDGDAVGDEERDWDVGDKGEGADGGAHGGTLDDEEGGQLGEDHKRIKAILLFVIVGGRLPPVLASYVSELFSLKRKLKIYGCSSSDFAFVIPEKHSDLVRYVSLQLLDIRILSDHNKHHVIEFDSSSTTAEPVVDASQEGGLVDAPCAIYPHSADYIICKVSESYLQVNILSNNGIWYRELPGWARRHPLGDNGGVSSLRRSEPFTRILVYISTSSWRQNIKHLLGVLSSSRSYYTNHIVGISSSYIDDISFSQKLIHCADLLLGGPLVGLGHAPATLGARTAEAFALLLILLCLLLATLALEDTRIIL</sequence>
<dbReference type="PANTHER" id="PTHR34224:SF4">
    <property type="entry name" value="INTERACTOR OF CONSTITUTIVE ACTIVE ROPS 2, CHLOROPLASTIC"/>
    <property type="match status" value="1"/>
</dbReference>